<dbReference type="Proteomes" id="UP000029120">
    <property type="component" value="Chromosome 1"/>
</dbReference>
<dbReference type="AlphaFoldDB" id="A0A087HRE4"/>
<evidence type="ECO:0000313" key="1">
    <source>
        <dbReference type="EMBL" id="KFK44696.1"/>
    </source>
</evidence>
<proteinExistence type="predicted"/>
<reference evidence="2" key="1">
    <citation type="journal article" date="2015" name="Nat. Plants">
        <title>Genome expansion of Arabis alpina linked with retrotransposition and reduced symmetric DNA methylation.</title>
        <authorList>
            <person name="Willing E.M."/>
            <person name="Rawat V."/>
            <person name="Mandakova T."/>
            <person name="Maumus F."/>
            <person name="James G.V."/>
            <person name="Nordstroem K.J."/>
            <person name="Becker C."/>
            <person name="Warthmann N."/>
            <person name="Chica C."/>
            <person name="Szarzynska B."/>
            <person name="Zytnicki M."/>
            <person name="Albani M.C."/>
            <person name="Kiefer C."/>
            <person name="Bergonzi S."/>
            <person name="Castaings L."/>
            <person name="Mateos J.L."/>
            <person name="Berns M.C."/>
            <person name="Bujdoso N."/>
            <person name="Piofczyk T."/>
            <person name="de Lorenzo L."/>
            <person name="Barrero-Sicilia C."/>
            <person name="Mateos I."/>
            <person name="Piednoel M."/>
            <person name="Hagmann J."/>
            <person name="Chen-Min-Tao R."/>
            <person name="Iglesias-Fernandez R."/>
            <person name="Schuster S.C."/>
            <person name="Alonso-Blanco C."/>
            <person name="Roudier F."/>
            <person name="Carbonero P."/>
            <person name="Paz-Ares J."/>
            <person name="Davis S.J."/>
            <person name="Pecinka A."/>
            <person name="Quesneville H."/>
            <person name="Colot V."/>
            <person name="Lysak M.A."/>
            <person name="Weigel D."/>
            <person name="Coupland G."/>
            <person name="Schneeberger K."/>
        </authorList>
    </citation>
    <scope>NUCLEOTIDE SEQUENCE [LARGE SCALE GENOMIC DNA]</scope>
    <source>
        <strain evidence="2">cv. Pajares</strain>
    </source>
</reference>
<protein>
    <submittedName>
        <fullName evidence="1">Uncharacterized protein</fullName>
    </submittedName>
</protein>
<name>A0A087HRE4_ARAAL</name>
<dbReference type="Gramene" id="KFK44696">
    <property type="protein sequence ID" value="KFK44696"/>
    <property type="gene ID" value="AALP_AA1G291400"/>
</dbReference>
<accession>A0A087HRE4</accession>
<sequence>MDPFPHLYPRRNLAPAFPPWPKHKDEATGLSKPLTFWSPLDLNPPSSAPTSPMLLEFDFRSTTVSFITVSVNEPDCIRLGPYMVVRVKFCFLELEYKSRKPFPSVTRTTALAV</sequence>
<evidence type="ECO:0000313" key="2">
    <source>
        <dbReference type="Proteomes" id="UP000029120"/>
    </source>
</evidence>
<dbReference type="EMBL" id="CM002869">
    <property type="protein sequence ID" value="KFK44696.1"/>
    <property type="molecule type" value="Genomic_DNA"/>
</dbReference>
<keyword evidence="2" id="KW-1185">Reference proteome</keyword>
<organism evidence="1 2">
    <name type="scientific">Arabis alpina</name>
    <name type="common">Alpine rock-cress</name>
    <dbReference type="NCBI Taxonomy" id="50452"/>
    <lineage>
        <taxon>Eukaryota</taxon>
        <taxon>Viridiplantae</taxon>
        <taxon>Streptophyta</taxon>
        <taxon>Embryophyta</taxon>
        <taxon>Tracheophyta</taxon>
        <taxon>Spermatophyta</taxon>
        <taxon>Magnoliopsida</taxon>
        <taxon>eudicotyledons</taxon>
        <taxon>Gunneridae</taxon>
        <taxon>Pentapetalae</taxon>
        <taxon>rosids</taxon>
        <taxon>malvids</taxon>
        <taxon>Brassicales</taxon>
        <taxon>Brassicaceae</taxon>
        <taxon>Arabideae</taxon>
        <taxon>Arabis</taxon>
    </lineage>
</organism>
<gene>
    <name evidence="1" type="ordered locus">AALP_Aa1g291400</name>
</gene>